<dbReference type="PANTHER" id="PTHR45296:SF1">
    <property type="entry name" value="TRANSDUCIN_WD40 REPEAT-LIKE SUPERFAMILY PROTEIN"/>
    <property type="match status" value="1"/>
</dbReference>
<name>A0A2A9NL69_9AGAR</name>
<dbReference type="InterPro" id="IPR036322">
    <property type="entry name" value="WD40_repeat_dom_sf"/>
</dbReference>
<evidence type="ECO:0008006" key="3">
    <source>
        <dbReference type="Google" id="ProtNLM"/>
    </source>
</evidence>
<dbReference type="EMBL" id="KZ301985">
    <property type="protein sequence ID" value="PFH51725.1"/>
    <property type="molecule type" value="Genomic_DNA"/>
</dbReference>
<dbReference type="InterPro" id="IPR001680">
    <property type="entry name" value="WD40_rpt"/>
</dbReference>
<dbReference type="SUPFAM" id="SSF50978">
    <property type="entry name" value="WD40 repeat-like"/>
    <property type="match status" value="1"/>
</dbReference>
<dbReference type="InterPro" id="IPR015943">
    <property type="entry name" value="WD40/YVTN_repeat-like_dom_sf"/>
</dbReference>
<evidence type="ECO:0000313" key="1">
    <source>
        <dbReference type="EMBL" id="PFH51725.1"/>
    </source>
</evidence>
<dbReference type="Gene3D" id="2.130.10.10">
    <property type="entry name" value="YVTN repeat-like/Quinoprotein amine dehydrogenase"/>
    <property type="match status" value="2"/>
</dbReference>
<protein>
    <recommendedName>
        <fullName evidence="3">Anaphase-promoting complex subunit 4 WD40 domain-containing protein</fullName>
    </recommendedName>
</protein>
<dbReference type="Proteomes" id="UP000242287">
    <property type="component" value="Unassembled WGS sequence"/>
</dbReference>
<keyword evidence="2" id="KW-1185">Reference proteome</keyword>
<dbReference type="STRING" id="703135.A0A2A9NL69"/>
<organism evidence="1 2">
    <name type="scientific">Amanita thiersii Skay4041</name>
    <dbReference type="NCBI Taxonomy" id="703135"/>
    <lineage>
        <taxon>Eukaryota</taxon>
        <taxon>Fungi</taxon>
        <taxon>Dikarya</taxon>
        <taxon>Basidiomycota</taxon>
        <taxon>Agaricomycotina</taxon>
        <taxon>Agaricomycetes</taxon>
        <taxon>Agaricomycetidae</taxon>
        <taxon>Agaricales</taxon>
        <taxon>Pluteineae</taxon>
        <taxon>Amanitaceae</taxon>
        <taxon>Amanita</taxon>
    </lineage>
</organism>
<dbReference type="PANTHER" id="PTHR45296">
    <property type="entry name" value="TRANSDUCIN/WD40 REPEAT-LIKE SUPERFAMILY PROTEIN"/>
    <property type="match status" value="1"/>
</dbReference>
<accession>A0A2A9NL69</accession>
<dbReference type="SMART" id="SM00320">
    <property type="entry name" value="WD40"/>
    <property type="match status" value="4"/>
</dbReference>
<gene>
    <name evidence="1" type="ORF">AMATHDRAFT_141950</name>
</gene>
<evidence type="ECO:0000313" key="2">
    <source>
        <dbReference type="Proteomes" id="UP000242287"/>
    </source>
</evidence>
<dbReference type="Pfam" id="PF00400">
    <property type="entry name" value="WD40"/>
    <property type="match status" value="1"/>
</dbReference>
<dbReference type="AlphaFoldDB" id="A0A2A9NL69"/>
<sequence length="359" mass="39441">MLDHQESTQAAQSDTYSVIRTFRLPSAVSALAFGHAGHLFVGGDDGTLRIYDLSKFKVIKAVRDLGDEVASIVCVKRRGSELRDAWVACGTTIMKFQLDNPKMILTPEDMQIYIDIGGKPHDLLNEIVLNSNKTHLAVSTDLGTVAVVELETKNVMTMKVAHDSVCGCVQFIPTKSKELVSGGYDHRLLHFDYTKGDLLSERKIRTWVNPLGGMSLSPPFIMSMAMSPMGILAAGTADGRLRLNFVGAPTGSSRKTKDSKPWNGLDERREHIVKAAEGPIVAMAFFESETLTVSSLKGTIIQYKLVLEEDGLVLDVLWQKQVTEVERVNAIIVDKTRIIIGGIRADDSGAFEIWSTHIP</sequence>
<proteinExistence type="predicted"/>
<reference evidence="1 2" key="1">
    <citation type="submission" date="2014-02" db="EMBL/GenBank/DDBJ databases">
        <title>Transposable element dynamics among asymbiotic and ectomycorrhizal Amanita fungi.</title>
        <authorList>
            <consortium name="DOE Joint Genome Institute"/>
            <person name="Hess J."/>
            <person name="Skrede I."/>
            <person name="Wolfe B."/>
            <person name="LaButti K."/>
            <person name="Ohm R.A."/>
            <person name="Grigoriev I.V."/>
            <person name="Pringle A."/>
        </authorList>
    </citation>
    <scope>NUCLEOTIDE SEQUENCE [LARGE SCALE GENOMIC DNA]</scope>
    <source>
        <strain evidence="1 2">SKay4041</strain>
    </source>
</reference>
<dbReference type="OrthoDB" id="2161379at2759"/>